<dbReference type="InterPro" id="IPR036188">
    <property type="entry name" value="FAD/NAD-bd_sf"/>
</dbReference>
<organism evidence="1 2">
    <name type="scientific">Malus domestica</name>
    <name type="common">Apple</name>
    <name type="synonym">Pyrus malus</name>
    <dbReference type="NCBI Taxonomy" id="3750"/>
    <lineage>
        <taxon>Eukaryota</taxon>
        <taxon>Viridiplantae</taxon>
        <taxon>Streptophyta</taxon>
        <taxon>Embryophyta</taxon>
        <taxon>Tracheophyta</taxon>
        <taxon>Spermatophyta</taxon>
        <taxon>Magnoliopsida</taxon>
        <taxon>eudicotyledons</taxon>
        <taxon>Gunneridae</taxon>
        <taxon>Pentapetalae</taxon>
        <taxon>rosids</taxon>
        <taxon>fabids</taxon>
        <taxon>Rosales</taxon>
        <taxon>Rosaceae</taxon>
        <taxon>Amygdaloideae</taxon>
        <taxon>Maleae</taxon>
        <taxon>Malus</taxon>
    </lineage>
</organism>
<evidence type="ECO:0000313" key="2">
    <source>
        <dbReference type="Proteomes" id="UP000290289"/>
    </source>
</evidence>
<gene>
    <name evidence="1" type="ORF">DVH24_021051</name>
</gene>
<dbReference type="SUPFAM" id="SSF54373">
    <property type="entry name" value="FAD-linked reductases, C-terminal domain"/>
    <property type="match status" value="1"/>
</dbReference>
<comment type="caution">
    <text evidence="1">The sequence shown here is derived from an EMBL/GenBank/DDBJ whole genome shotgun (WGS) entry which is preliminary data.</text>
</comment>
<dbReference type="PANTHER" id="PTHR47469:SF2">
    <property type="entry name" value="OS06G0597600 PROTEIN"/>
    <property type="match status" value="1"/>
</dbReference>
<dbReference type="SUPFAM" id="SSF51905">
    <property type="entry name" value="FAD/NAD(P)-binding domain"/>
    <property type="match status" value="1"/>
</dbReference>
<evidence type="ECO:0000313" key="1">
    <source>
        <dbReference type="EMBL" id="RXH92028.1"/>
    </source>
</evidence>
<name>A0A498J8L3_MALDO</name>
<proteinExistence type="predicted"/>
<dbReference type="Gramene" id="mRNA:MD08G0120200">
    <property type="protein sequence ID" value="mRNA:MD08G0120200"/>
    <property type="gene ID" value="MD08G0120200"/>
</dbReference>
<dbReference type="Proteomes" id="UP000290289">
    <property type="component" value="Chromosome 8"/>
</dbReference>
<dbReference type="InterPro" id="IPR053212">
    <property type="entry name" value="DHP_3-monooxygenase"/>
</dbReference>
<dbReference type="PROSITE" id="PS51257">
    <property type="entry name" value="PROKAR_LIPOPROTEIN"/>
    <property type="match status" value="1"/>
</dbReference>
<protein>
    <recommendedName>
        <fullName evidence="3">FAD-binding domain-containing protein</fullName>
    </recommendedName>
</protein>
<accession>A0A498J8L3</accession>
<dbReference type="AlphaFoldDB" id="A0A498J8L3"/>
<sequence>MSLKKKPKAVIVGGSIAGVSCAHTLVLTGWNVLVVEKSCAPPTGSQTGAGLGLDPLSLRLIQSWIQDPELLHQTTLPFTIDQNDAIDGEKKVKWTLTRDEELNCRAGHWGDLHALLYNALPPNLFLWGHRFLSFSISSDKSSVIVKASSHETNEVIEIIGDLLIAADGCLSSIRQSFVPDHKLRYSGYCAWRGVLDFAGNENSETIIGIRKEYPELGKCLYFGLGSGTHTVLYELPNRRLNWIWYVHQPEPDLKPNSMTMKASSDMIQSMHKEAEKMWLPEFVRVIRETKEPFINAIYDSDPLEKIYWDNVVLVGDAAHPTTPHALRSTNMSVLDAAVLGQCLKKWGAEDLQFALEGYQSIRLPVVRKQVLHARRMGRIKQGLVLPDRQLSNPETANPEECHELQQKLMPFFTDVPSILL</sequence>
<reference evidence="1 2" key="1">
    <citation type="submission" date="2018-10" db="EMBL/GenBank/DDBJ databases">
        <title>A high-quality apple genome assembly.</title>
        <authorList>
            <person name="Hu J."/>
        </authorList>
    </citation>
    <scope>NUCLEOTIDE SEQUENCE [LARGE SCALE GENOMIC DNA]</scope>
    <source>
        <strain evidence="2">cv. HFTH1</strain>
        <tissue evidence="1">Young leaf</tissue>
    </source>
</reference>
<dbReference type="Gene3D" id="3.50.50.60">
    <property type="entry name" value="FAD/NAD(P)-binding domain"/>
    <property type="match status" value="1"/>
</dbReference>
<dbReference type="SMR" id="A0A498J8L3"/>
<keyword evidence="2" id="KW-1185">Reference proteome</keyword>
<dbReference type="OrthoDB" id="16820at2759"/>
<evidence type="ECO:0008006" key="3">
    <source>
        <dbReference type="Google" id="ProtNLM"/>
    </source>
</evidence>
<dbReference type="PANTHER" id="PTHR47469">
    <property type="entry name" value="MONOOXYGENASE-LIKE"/>
    <property type="match status" value="1"/>
</dbReference>
<dbReference type="STRING" id="3750.A0A498J8L3"/>
<dbReference type="EMBL" id="RDQH01000334">
    <property type="protein sequence ID" value="RXH92028.1"/>
    <property type="molecule type" value="Genomic_DNA"/>
</dbReference>
<dbReference type="PRINTS" id="PR00420">
    <property type="entry name" value="RNGMNOXGNASE"/>
</dbReference>